<dbReference type="PANTHER" id="PTHR45138:SF24">
    <property type="entry name" value="DIGUANYLATE CYCLASE DGCC-RELATED"/>
    <property type="match status" value="1"/>
</dbReference>
<keyword evidence="2" id="KW-1133">Transmembrane helix</keyword>
<dbReference type="EMBL" id="PYAL01000001">
    <property type="protein sequence ID" value="RXN92500.1"/>
    <property type="molecule type" value="Genomic_DNA"/>
</dbReference>
<dbReference type="InterPro" id="IPR029787">
    <property type="entry name" value="Nucleotide_cyclase"/>
</dbReference>
<feature type="transmembrane region" description="Helical" evidence="2">
    <location>
        <begin position="149"/>
        <end position="169"/>
    </location>
</feature>
<dbReference type="CDD" id="cd01949">
    <property type="entry name" value="GGDEF"/>
    <property type="match status" value="1"/>
</dbReference>
<evidence type="ECO:0000259" key="3">
    <source>
        <dbReference type="PROSITE" id="PS50887"/>
    </source>
</evidence>
<feature type="transmembrane region" description="Helical" evidence="2">
    <location>
        <begin position="6"/>
        <end position="23"/>
    </location>
</feature>
<feature type="domain" description="GGDEF" evidence="3">
    <location>
        <begin position="251"/>
        <end position="382"/>
    </location>
</feature>
<reference evidence="4 5" key="1">
    <citation type="journal article" date="2017" name="Int. J. Syst. Evol. Microbiol.">
        <title>Achromobacter aloeverae sp. nov., isolated from the root of Aloe vera (L.) Burm.f.</title>
        <authorList>
            <person name="Kuncharoen N."/>
            <person name="Muramatsu Y."/>
            <person name="Shibata C."/>
            <person name="Kamakura Y."/>
            <person name="Nakagawa Y."/>
            <person name="Tanasupawat S."/>
        </authorList>
    </citation>
    <scope>NUCLEOTIDE SEQUENCE [LARGE SCALE GENOMIC DNA]</scope>
    <source>
        <strain evidence="4 5">AVA-1</strain>
    </source>
</reference>
<dbReference type="PANTHER" id="PTHR45138">
    <property type="entry name" value="REGULATORY COMPONENTS OF SENSORY TRANSDUCTION SYSTEM"/>
    <property type="match status" value="1"/>
</dbReference>
<feature type="transmembrane region" description="Helical" evidence="2">
    <location>
        <begin position="117"/>
        <end position="137"/>
    </location>
</feature>
<evidence type="ECO:0000256" key="2">
    <source>
        <dbReference type="SAM" id="Phobius"/>
    </source>
</evidence>
<organism evidence="4 5">
    <name type="scientific">Achromobacter aloeverae</name>
    <dbReference type="NCBI Taxonomy" id="1750518"/>
    <lineage>
        <taxon>Bacteria</taxon>
        <taxon>Pseudomonadati</taxon>
        <taxon>Pseudomonadota</taxon>
        <taxon>Betaproteobacteria</taxon>
        <taxon>Burkholderiales</taxon>
        <taxon>Alcaligenaceae</taxon>
        <taxon>Achromobacter</taxon>
    </lineage>
</organism>
<keyword evidence="5" id="KW-1185">Reference proteome</keyword>
<keyword evidence="2" id="KW-0812">Transmembrane</keyword>
<accession>A0A4V1MSL9</accession>
<dbReference type="OrthoDB" id="9813903at2"/>
<feature type="transmembrane region" description="Helical" evidence="2">
    <location>
        <begin position="90"/>
        <end position="111"/>
    </location>
</feature>
<name>A0A4V1MSL9_9BURK</name>
<dbReference type="RefSeq" id="WP_129148468.1">
    <property type="nucleotide sequence ID" value="NZ_JBHSDO010000006.1"/>
</dbReference>
<evidence type="ECO:0000313" key="5">
    <source>
        <dbReference type="Proteomes" id="UP000290849"/>
    </source>
</evidence>
<dbReference type="GO" id="GO:0052621">
    <property type="term" value="F:diguanylate cyclase activity"/>
    <property type="evidence" value="ECO:0007669"/>
    <property type="project" value="UniProtKB-EC"/>
</dbReference>
<dbReference type="Gene3D" id="3.30.70.270">
    <property type="match status" value="1"/>
</dbReference>
<proteinExistence type="predicted"/>
<dbReference type="PROSITE" id="PS50887">
    <property type="entry name" value="GGDEF"/>
    <property type="match status" value="1"/>
</dbReference>
<protein>
    <recommendedName>
        <fullName evidence="1">diguanylate cyclase</fullName>
        <ecNumber evidence="1">2.7.7.65</ecNumber>
    </recommendedName>
</protein>
<dbReference type="Pfam" id="PF00990">
    <property type="entry name" value="GGDEF"/>
    <property type="match status" value="1"/>
</dbReference>
<evidence type="ECO:0000313" key="4">
    <source>
        <dbReference type="EMBL" id="RXN92500.1"/>
    </source>
</evidence>
<dbReference type="GO" id="GO:0005886">
    <property type="term" value="C:plasma membrane"/>
    <property type="evidence" value="ECO:0007669"/>
    <property type="project" value="TreeGrafter"/>
</dbReference>
<dbReference type="InterPro" id="IPR050469">
    <property type="entry name" value="Diguanylate_Cyclase"/>
</dbReference>
<feature type="transmembrane region" description="Helical" evidence="2">
    <location>
        <begin position="189"/>
        <end position="210"/>
    </location>
</feature>
<dbReference type="AlphaFoldDB" id="A0A4V1MSL9"/>
<dbReference type="EC" id="2.7.7.65" evidence="1"/>
<dbReference type="Proteomes" id="UP000290849">
    <property type="component" value="Unassembled WGS sequence"/>
</dbReference>
<feature type="transmembrane region" description="Helical" evidence="2">
    <location>
        <begin position="59"/>
        <end position="78"/>
    </location>
</feature>
<gene>
    <name evidence="4" type="ORF">C7R54_01725</name>
</gene>
<comment type="caution">
    <text evidence="4">The sequence shown here is derived from an EMBL/GenBank/DDBJ whole genome shotgun (WGS) entry which is preliminary data.</text>
</comment>
<keyword evidence="2" id="KW-0472">Membrane</keyword>
<feature type="transmembrane region" description="Helical" evidence="2">
    <location>
        <begin position="35"/>
        <end position="53"/>
    </location>
</feature>
<dbReference type="SMART" id="SM00267">
    <property type="entry name" value="GGDEF"/>
    <property type="match status" value="1"/>
</dbReference>
<dbReference type="NCBIfam" id="TIGR00254">
    <property type="entry name" value="GGDEF"/>
    <property type="match status" value="1"/>
</dbReference>
<dbReference type="SUPFAM" id="SSF55073">
    <property type="entry name" value="Nucleotide cyclase"/>
    <property type="match status" value="1"/>
</dbReference>
<dbReference type="InterPro" id="IPR043128">
    <property type="entry name" value="Rev_trsase/Diguanyl_cyclase"/>
</dbReference>
<evidence type="ECO:0000256" key="1">
    <source>
        <dbReference type="ARBA" id="ARBA00012528"/>
    </source>
</evidence>
<dbReference type="GO" id="GO:1902201">
    <property type="term" value="P:negative regulation of bacterial-type flagellum-dependent cell motility"/>
    <property type="evidence" value="ECO:0007669"/>
    <property type="project" value="TreeGrafter"/>
</dbReference>
<dbReference type="InterPro" id="IPR000160">
    <property type="entry name" value="GGDEF_dom"/>
</dbReference>
<sequence>MPAPALLLGTSALVSLLMGRVLWSLAHNDVPGCKVSVLSTLLLCASMVMIAAQPWLPPFIGIVVANVMVGAAAALYYAGVRLFFGRPVPVAALVAAVALLAVGIVLFWYVWRDLPVRVVFVSGVLSGLACATAATILRYRPLHRPRYPYLLALGMSMLVAVVHALRFTTYLLRLDPIGSMSQSSGFQTIYLSVGLFTMPGMVFAMVLMAYDRMLTQRETEAHTDDLTGVLSRKAWWLVAHKTVARGARGGQPFSLLVLSIDRLRHINQTFGTQSADAVLRHFSRLAADVLPDQTLIGRIEGKIFAALFPDTRRDAALLASEALSKAVGGDACKEGVWSISYTFSAGLAEWDGQESAQALFERASQALSAARNAGRGHIKTHH</sequence>
<dbReference type="GO" id="GO:0043709">
    <property type="term" value="P:cell adhesion involved in single-species biofilm formation"/>
    <property type="evidence" value="ECO:0007669"/>
    <property type="project" value="TreeGrafter"/>
</dbReference>